<proteinExistence type="predicted"/>
<dbReference type="HOGENOM" id="CLU_050026_2_1_6"/>
<dbReference type="OrthoDB" id="9816036at2"/>
<reference key="2">
    <citation type="submission" date="2011-05" db="EMBL/GenBank/DDBJ databases">
        <title>Complete genome sequence of the aerobic marine methanotroph Methylomonas methanica MC09.</title>
        <authorList>
            <person name="Boden R."/>
            <person name="Cunliffe M."/>
            <person name="Scanlan J."/>
            <person name="Moussard H."/>
            <person name="Kits K.D."/>
            <person name="Klotz M."/>
            <person name="Jetten M."/>
            <person name="Vuilleumier S."/>
            <person name="Han J."/>
            <person name="Peters L."/>
            <person name="Mikhailova N."/>
            <person name="Teshima H."/>
            <person name="Tapia R."/>
            <person name="Kyrpides N."/>
            <person name="Ivanova N."/>
            <person name="Pagani I."/>
            <person name="Cheng J.-F."/>
            <person name="Goodwin L."/>
            <person name="Han C."/>
            <person name="Hauser L."/>
            <person name="Land M."/>
            <person name="Lapidus A."/>
            <person name="Lucas S."/>
            <person name="Pitluck S."/>
            <person name="Woyke T."/>
            <person name="Stein L.Y."/>
            <person name="Murrell C."/>
        </authorList>
    </citation>
    <scope>NUCLEOTIDE SEQUENCE</scope>
    <source>
        <strain>MC09</strain>
    </source>
</reference>
<dbReference type="EMBL" id="CP002738">
    <property type="protein sequence ID" value="AEG00429.1"/>
    <property type="molecule type" value="Genomic_DNA"/>
</dbReference>
<keyword evidence="3" id="KW-1185">Reference proteome</keyword>
<reference evidence="2 3" key="1">
    <citation type="journal article" date="2011" name="J. Bacteriol.">
        <title>Complete Genome Sequence of the Aerobic Marine Methanotroph Methylomonas methanica MC09.</title>
        <authorList>
            <person name="Boden R."/>
            <person name="Cunliffe M."/>
            <person name="Scanlan J."/>
            <person name="Moussard H."/>
            <person name="Kits K.D."/>
            <person name="Klotz M.G."/>
            <person name="Jetten M.S."/>
            <person name="Vuilleumier S."/>
            <person name="Han J."/>
            <person name="Peters L."/>
            <person name="Mikhailova N."/>
            <person name="Teshima H."/>
            <person name="Tapia R."/>
            <person name="Kyrpides N."/>
            <person name="Ivanova N."/>
            <person name="Pagani I."/>
            <person name="Cheng J.F."/>
            <person name="Goodwin L."/>
            <person name="Han C."/>
            <person name="Hauser L."/>
            <person name="Land M.L."/>
            <person name="Lapidus A."/>
            <person name="Lucas S."/>
            <person name="Pitluck S."/>
            <person name="Woyke T."/>
            <person name="Stein L."/>
            <person name="Murrell J.C."/>
        </authorList>
    </citation>
    <scope>NUCLEOTIDE SEQUENCE [LARGE SCALE GENOMIC DNA]</scope>
    <source>
        <strain evidence="2 3">MC09</strain>
    </source>
</reference>
<gene>
    <name evidence="2" type="ordered locus">Metme_2020</name>
</gene>
<feature type="domain" description="FRG" evidence="1">
    <location>
        <begin position="22"/>
        <end position="119"/>
    </location>
</feature>
<dbReference type="SMART" id="SM00901">
    <property type="entry name" value="FRG"/>
    <property type="match status" value="1"/>
</dbReference>
<reference evidence="3" key="3">
    <citation type="submission" date="2011-05" db="EMBL/GenBank/DDBJ databases">
        <title>Complete sequence of Methylomonas methanica MC09.</title>
        <authorList>
            <consortium name="US DOE Joint Genome Institute"/>
            <person name="Lucas S."/>
            <person name="Han J."/>
            <person name="Lapidus A."/>
            <person name="Cheng J.-F."/>
            <person name="Goodwin L."/>
            <person name="Pitluck S."/>
            <person name="Peters L."/>
            <person name="Mikhailova N."/>
            <person name="Teshima H."/>
            <person name="Han C."/>
            <person name="Tapia R."/>
            <person name="Land M."/>
            <person name="Hauser L."/>
            <person name="Kyrpides N."/>
            <person name="Ivanova N."/>
            <person name="Pagani I."/>
            <person name="Stein L."/>
            <person name="Woyke T."/>
        </authorList>
    </citation>
    <scope>NUCLEOTIDE SEQUENCE [LARGE SCALE GENOMIC DNA]</scope>
    <source>
        <strain evidence="3">MC09</strain>
    </source>
</reference>
<dbReference type="RefSeq" id="WP_013818675.1">
    <property type="nucleotide sequence ID" value="NC_015572.1"/>
</dbReference>
<dbReference type="Proteomes" id="UP000008888">
    <property type="component" value="Chromosome"/>
</dbReference>
<dbReference type="eggNOG" id="COG4127">
    <property type="taxonomic scope" value="Bacteria"/>
</dbReference>
<sequence>MTKKISTLDEFMNWVNTSSPQENNISFYRGHEDEAYKLMPRVYRDIDNKSYRKVEYQLYQDLLTRNPNAFVNDKTIFERLVRMQHHNLPTRLLDITQSSLVALFFACQESSGCKNGEVILFRIAQSEMIYPSAIPKISLAWLEVTDKYISQMTYRITFELEILFKNLAIRTNNPTPGDDNFLLQCNALIKAIKGSSELPEIFNLIQKLAEQTESKFSTDRNSPFRSDNKCPFEEEFDVIVKDFISEECERMRLSFNRNWNSIQSFFVEFTKFYFVYPPLNNERIRRQQGAFIIFPSVQTKYFPLAYFDKIIVDGGKKKEILTALEKLGITRGYLFPELDEQAKDTCLRYPLQ</sequence>
<organism evidence="2 3">
    <name type="scientific">Methylomonas methanica (strain DSM 25384 / MC09)</name>
    <dbReference type="NCBI Taxonomy" id="857087"/>
    <lineage>
        <taxon>Bacteria</taxon>
        <taxon>Pseudomonadati</taxon>
        <taxon>Pseudomonadota</taxon>
        <taxon>Gammaproteobacteria</taxon>
        <taxon>Methylococcales</taxon>
        <taxon>Methylococcaceae</taxon>
        <taxon>Methylomonas</taxon>
    </lineage>
</organism>
<accession>G0A599</accession>
<dbReference type="AlphaFoldDB" id="G0A599"/>
<dbReference type="Pfam" id="PF08867">
    <property type="entry name" value="FRG"/>
    <property type="match status" value="1"/>
</dbReference>
<evidence type="ECO:0000313" key="3">
    <source>
        <dbReference type="Proteomes" id="UP000008888"/>
    </source>
</evidence>
<name>G0A599_METMM</name>
<dbReference type="InterPro" id="IPR014966">
    <property type="entry name" value="FRG-dom"/>
</dbReference>
<dbReference type="STRING" id="857087.Metme_2020"/>
<dbReference type="KEGG" id="mmt:Metme_2020"/>
<protein>
    <submittedName>
        <fullName evidence="2">FRG domain protein</fullName>
    </submittedName>
</protein>
<evidence type="ECO:0000313" key="2">
    <source>
        <dbReference type="EMBL" id="AEG00429.1"/>
    </source>
</evidence>
<evidence type="ECO:0000259" key="1">
    <source>
        <dbReference type="SMART" id="SM00901"/>
    </source>
</evidence>